<evidence type="ECO:0000313" key="3">
    <source>
        <dbReference type="EMBL" id="KAF1763940.1"/>
    </source>
</evidence>
<accession>A0A6A5HBW0</accession>
<dbReference type="EMBL" id="WUAV01000002">
    <property type="protein sequence ID" value="KAF1763933.1"/>
    <property type="molecule type" value="Genomic_DNA"/>
</dbReference>
<proteinExistence type="predicted"/>
<dbReference type="PROSITE" id="PS50181">
    <property type="entry name" value="FBOX"/>
    <property type="match status" value="1"/>
</dbReference>
<organism evidence="2 4">
    <name type="scientific">Caenorhabditis remanei</name>
    <name type="common">Caenorhabditis vulgaris</name>
    <dbReference type="NCBI Taxonomy" id="31234"/>
    <lineage>
        <taxon>Eukaryota</taxon>
        <taxon>Metazoa</taxon>
        <taxon>Ecdysozoa</taxon>
        <taxon>Nematoda</taxon>
        <taxon>Chromadorea</taxon>
        <taxon>Rhabditida</taxon>
        <taxon>Rhabditina</taxon>
        <taxon>Rhabditomorpha</taxon>
        <taxon>Rhabditoidea</taxon>
        <taxon>Rhabditidae</taxon>
        <taxon>Peloderinae</taxon>
        <taxon>Caenorhabditis</taxon>
    </lineage>
</organism>
<evidence type="ECO:0000259" key="1">
    <source>
        <dbReference type="PROSITE" id="PS50181"/>
    </source>
</evidence>
<sequence length="195" mass="23362">MMPSFPFLKLPFLAIQNTVHHMSCTEITELSMCSRRSKRLMQSIRHPGLTDIEITIDRLRMYVTLKNRMEDCLSWSIKTELEVESFRHLYRDDDLGGVNVKVIKFNDSCFLIYAPRQPENFIKTLVDHLKDVFKLPLTVYFKLTEIENYRRFLPIFPVCYRFFFYGIDKISGEELQFIKDNVVVEWWAEYYTSEK</sequence>
<dbReference type="AlphaFoldDB" id="A0A6A5HBW0"/>
<protein>
    <recommendedName>
        <fullName evidence="1">F-box domain-containing protein</fullName>
    </recommendedName>
</protein>
<evidence type="ECO:0000313" key="4">
    <source>
        <dbReference type="Proteomes" id="UP000483820"/>
    </source>
</evidence>
<feature type="domain" description="F-box" evidence="1">
    <location>
        <begin position="4"/>
        <end position="52"/>
    </location>
</feature>
<dbReference type="InterPro" id="IPR001810">
    <property type="entry name" value="F-box_dom"/>
</dbReference>
<dbReference type="PANTHER" id="PTHR21503:SF8">
    <property type="entry name" value="F-BOX ASSOCIATED DOMAIN-CONTAINING PROTEIN-RELATED"/>
    <property type="match status" value="1"/>
</dbReference>
<dbReference type="KEGG" id="crq:GCK72_003879"/>
<name>A0A6A5HBW0_CAERE</name>
<reference evidence="2 4" key="1">
    <citation type="submission" date="2019-12" db="EMBL/GenBank/DDBJ databases">
        <title>Chromosome-level assembly of the Caenorhabditis remanei genome.</title>
        <authorList>
            <person name="Teterina A.A."/>
            <person name="Willis J.H."/>
            <person name="Phillips P.C."/>
        </authorList>
    </citation>
    <scope>NUCLEOTIDE SEQUENCE [LARGE SCALE GENOMIC DNA]</scope>
    <source>
        <strain evidence="2 4">PX506</strain>
        <tissue evidence="2">Whole organism</tissue>
    </source>
</reference>
<dbReference type="RefSeq" id="XP_053588499.1">
    <property type="nucleotide sequence ID" value="XM_053724305.1"/>
</dbReference>
<evidence type="ECO:0000313" key="2">
    <source>
        <dbReference type="EMBL" id="KAF1763933.1"/>
    </source>
</evidence>
<dbReference type="GeneID" id="78773736"/>
<comment type="caution">
    <text evidence="2">The sequence shown here is derived from an EMBL/GenBank/DDBJ whole genome shotgun (WGS) entry which is preliminary data.</text>
</comment>
<dbReference type="CTD" id="78773736"/>
<gene>
    <name evidence="2" type="ORF">GCK72_003879</name>
    <name evidence="3" type="ORF">GCK72_003886</name>
</gene>
<dbReference type="EMBL" id="WUAV01000002">
    <property type="protein sequence ID" value="KAF1763940.1"/>
    <property type="molecule type" value="Genomic_DNA"/>
</dbReference>
<dbReference type="PANTHER" id="PTHR21503">
    <property type="entry name" value="F-BOX-CONTAINING HYPOTHETICAL PROTEIN C.ELEGANS"/>
    <property type="match status" value="1"/>
</dbReference>
<dbReference type="Proteomes" id="UP000483820">
    <property type="component" value="Chromosome II"/>
</dbReference>